<dbReference type="InterPro" id="IPR036641">
    <property type="entry name" value="HPT_dom_sf"/>
</dbReference>
<dbReference type="GO" id="GO:0004672">
    <property type="term" value="F:protein kinase activity"/>
    <property type="evidence" value="ECO:0007669"/>
    <property type="project" value="UniProtKB-ARBA"/>
</dbReference>
<dbReference type="Gene3D" id="1.20.120.160">
    <property type="entry name" value="HPT domain"/>
    <property type="match status" value="1"/>
</dbReference>
<reference evidence="5 7" key="2">
    <citation type="submission" date="2023-01" db="EMBL/GenBank/DDBJ databases">
        <title>Trichodesmium-associated heterotrophic epibiont bacteria.</title>
        <authorList>
            <person name="Cleveland C.S."/>
            <person name="Webb E.A."/>
        </authorList>
    </citation>
    <scope>NUCLEOTIDE SEQUENCE [LARGE SCALE GENOMIC DNA]</scope>
    <source>
        <strain evidence="5 7">USCH2</strain>
    </source>
</reference>
<keyword evidence="1" id="KW-0902">Two-component regulatory system</keyword>
<gene>
    <name evidence="4" type="ORF">AOG27_13030</name>
    <name evidence="5" type="ORF">PQI24_04295</name>
</gene>
<evidence type="ECO:0000256" key="2">
    <source>
        <dbReference type="PROSITE-ProRule" id="PRU00110"/>
    </source>
</evidence>
<evidence type="ECO:0000313" key="5">
    <source>
        <dbReference type="EMBL" id="MEJ6495236.1"/>
    </source>
</evidence>
<dbReference type="SUPFAM" id="SSF47226">
    <property type="entry name" value="Histidine-containing phosphotransfer domain, HPT domain"/>
    <property type="match status" value="1"/>
</dbReference>
<dbReference type="EMBL" id="LJTC01000008">
    <property type="protein sequence ID" value="KPM83004.1"/>
    <property type="molecule type" value="Genomic_DNA"/>
</dbReference>
<evidence type="ECO:0000313" key="6">
    <source>
        <dbReference type="Proteomes" id="UP000050378"/>
    </source>
</evidence>
<dbReference type="RefSeq" id="WP_054553455.1">
    <property type="nucleotide sequence ID" value="NZ_JAQPZS010000003.1"/>
</dbReference>
<sequence length="133" mass="15166">MNSEMSGKQQTTNSKSESLELNHWNKKAALYRLMNNEVLLIRVSKMFLDSSHVKLASLSQSIQNRDFKTTTSASYSLKGACGDLGATRLDQHLSELIVLIANERHPFEEIQSKLFEIKKDYQVLLTILQKYTS</sequence>
<dbReference type="EMBL" id="JAQPZS010000003">
    <property type="protein sequence ID" value="MEJ6495236.1"/>
    <property type="molecule type" value="Genomic_DNA"/>
</dbReference>
<dbReference type="PATRIC" id="fig|570156.3.peg.3706"/>
<dbReference type="Proteomes" id="UP001377972">
    <property type="component" value="Unassembled WGS sequence"/>
</dbReference>
<evidence type="ECO:0000313" key="4">
    <source>
        <dbReference type="EMBL" id="KPM83004.1"/>
    </source>
</evidence>
<feature type="domain" description="HPt" evidence="3">
    <location>
        <begin position="36"/>
        <end position="131"/>
    </location>
</feature>
<proteinExistence type="predicted"/>
<dbReference type="InterPro" id="IPR008207">
    <property type="entry name" value="Sig_transdc_His_kin_Hpt_dom"/>
</dbReference>
<comment type="caution">
    <text evidence="2">Lacks conserved residue(s) required for the propagation of feature annotation.</text>
</comment>
<protein>
    <submittedName>
        <fullName evidence="5">Hpt domain-containing protein</fullName>
    </submittedName>
</protein>
<dbReference type="PROSITE" id="PS50894">
    <property type="entry name" value="HPT"/>
    <property type="match status" value="1"/>
</dbReference>
<accession>A0A0P7DUX1</accession>
<reference evidence="4 6" key="1">
    <citation type="submission" date="2015-09" db="EMBL/GenBank/DDBJ databases">
        <title>Draft Genome Sequence of Pseudoalteromonas lipolytica UCD-48B.</title>
        <authorList>
            <person name="Krusor M."/>
            <person name="Coil D.A."/>
            <person name="Lang J.M."/>
            <person name="Eisen J.A."/>
            <person name="Alexiev A."/>
        </authorList>
    </citation>
    <scope>NUCLEOTIDE SEQUENCE [LARGE SCALE GENOMIC DNA]</scope>
    <source>
        <strain evidence="4 6">UCD-48B</strain>
    </source>
</reference>
<name>A0A0P7DUX1_9GAMM</name>
<evidence type="ECO:0000256" key="1">
    <source>
        <dbReference type="ARBA" id="ARBA00023012"/>
    </source>
</evidence>
<dbReference type="Proteomes" id="UP000050378">
    <property type="component" value="Unassembled WGS sequence"/>
</dbReference>
<keyword evidence="7" id="KW-1185">Reference proteome</keyword>
<dbReference type="GO" id="GO:0000160">
    <property type="term" value="P:phosphorelay signal transduction system"/>
    <property type="evidence" value="ECO:0007669"/>
    <property type="project" value="UniProtKB-KW"/>
</dbReference>
<comment type="caution">
    <text evidence="4">The sequence shown here is derived from an EMBL/GenBank/DDBJ whole genome shotgun (WGS) entry which is preliminary data.</text>
</comment>
<dbReference type="AlphaFoldDB" id="A0A0P7DUX1"/>
<evidence type="ECO:0000259" key="3">
    <source>
        <dbReference type="PROSITE" id="PS50894"/>
    </source>
</evidence>
<organism evidence="4 6">
    <name type="scientific">Pseudoalteromonas lipolytica</name>
    <dbReference type="NCBI Taxonomy" id="570156"/>
    <lineage>
        <taxon>Bacteria</taxon>
        <taxon>Pseudomonadati</taxon>
        <taxon>Pseudomonadota</taxon>
        <taxon>Gammaproteobacteria</taxon>
        <taxon>Alteromonadales</taxon>
        <taxon>Pseudoalteromonadaceae</taxon>
        <taxon>Pseudoalteromonas</taxon>
    </lineage>
</organism>
<dbReference type="STRING" id="570156.AOG27_13030"/>
<evidence type="ECO:0000313" key="7">
    <source>
        <dbReference type="Proteomes" id="UP001377972"/>
    </source>
</evidence>